<dbReference type="AlphaFoldDB" id="A0A135RQQ7"/>
<sequence>MKASAPFCIPPFGLALAAPATPQDQCSVKTSNVFQQISSPDESGVQVKGRDIAIPQSSIEANGLDKRAMHGTLEVMWTITL</sequence>
<dbReference type="EMBL" id="JEMN01001830">
    <property type="protein sequence ID" value="KXH26030.1"/>
    <property type="molecule type" value="Genomic_DNA"/>
</dbReference>
<name>A0A135RQQ7_9PEZI</name>
<keyword evidence="2" id="KW-1185">Reference proteome</keyword>
<gene>
    <name evidence="1" type="ORF">CNYM01_13391</name>
</gene>
<organism evidence="1 2">
    <name type="scientific">Colletotrichum nymphaeae SA-01</name>
    <dbReference type="NCBI Taxonomy" id="1460502"/>
    <lineage>
        <taxon>Eukaryota</taxon>
        <taxon>Fungi</taxon>
        <taxon>Dikarya</taxon>
        <taxon>Ascomycota</taxon>
        <taxon>Pezizomycotina</taxon>
        <taxon>Sordariomycetes</taxon>
        <taxon>Hypocreomycetidae</taxon>
        <taxon>Glomerellales</taxon>
        <taxon>Glomerellaceae</taxon>
        <taxon>Colletotrichum</taxon>
        <taxon>Colletotrichum acutatum species complex</taxon>
    </lineage>
</organism>
<accession>A0A135RQQ7</accession>
<proteinExistence type="predicted"/>
<evidence type="ECO:0000313" key="1">
    <source>
        <dbReference type="EMBL" id="KXH26030.1"/>
    </source>
</evidence>
<reference evidence="1 2" key="1">
    <citation type="submission" date="2014-02" db="EMBL/GenBank/DDBJ databases">
        <title>The genome sequence of Colletotrichum nymphaeae SA-01.</title>
        <authorList>
            <person name="Baroncelli R."/>
            <person name="Thon M.R."/>
        </authorList>
    </citation>
    <scope>NUCLEOTIDE SEQUENCE [LARGE SCALE GENOMIC DNA]</scope>
    <source>
        <strain evidence="1 2">SA-01</strain>
    </source>
</reference>
<protein>
    <submittedName>
        <fullName evidence="1">Uncharacterized protein</fullName>
    </submittedName>
</protein>
<evidence type="ECO:0000313" key="2">
    <source>
        <dbReference type="Proteomes" id="UP000070054"/>
    </source>
</evidence>
<dbReference type="OrthoDB" id="4792973at2759"/>
<comment type="caution">
    <text evidence="1">The sequence shown here is derived from an EMBL/GenBank/DDBJ whole genome shotgun (WGS) entry which is preliminary data.</text>
</comment>
<dbReference type="Proteomes" id="UP000070054">
    <property type="component" value="Unassembled WGS sequence"/>
</dbReference>